<dbReference type="InterPro" id="IPR050065">
    <property type="entry name" value="GlmU-like"/>
</dbReference>
<feature type="binding site" evidence="17">
    <location>
        <begin position="84"/>
        <end position="85"/>
    </location>
    <ligand>
        <name>UDP-N-acetyl-alpha-D-glucosamine</name>
        <dbReference type="ChEBI" id="CHEBI:57705"/>
    </ligand>
</feature>
<dbReference type="CDD" id="cd03353">
    <property type="entry name" value="LbH_GlmU_C"/>
    <property type="match status" value="1"/>
</dbReference>
<comment type="cofactor">
    <cofactor evidence="17">
        <name>Mg(2+)</name>
        <dbReference type="ChEBI" id="CHEBI:18420"/>
    </cofactor>
    <text evidence="17">Binds 1 Mg(2+) ion per subunit.</text>
</comment>
<evidence type="ECO:0000256" key="16">
    <source>
        <dbReference type="ARBA" id="ARBA00049628"/>
    </source>
</evidence>
<reference evidence="20" key="1">
    <citation type="submission" date="2023-06" db="EMBL/GenBank/DDBJ databases">
        <title>Sysu t00039.</title>
        <authorList>
            <person name="Gao L."/>
            <person name="Fang B.-Z."/>
            <person name="Li W.-J."/>
        </authorList>
    </citation>
    <scope>NUCLEOTIDE SEQUENCE</scope>
    <source>
        <strain evidence="20">SYSU T00039</strain>
    </source>
</reference>
<feature type="region of interest" description="Linker" evidence="17">
    <location>
        <begin position="257"/>
        <end position="277"/>
    </location>
</feature>
<feature type="binding site" evidence="17">
    <location>
        <position position="403"/>
    </location>
    <ligand>
        <name>UDP-N-acetyl-alpha-D-glucosamine</name>
        <dbReference type="ChEBI" id="CHEBI:57705"/>
    </ligand>
</feature>
<evidence type="ECO:0000313" key="21">
    <source>
        <dbReference type="Proteomes" id="UP001172737"/>
    </source>
</evidence>
<evidence type="ECO:0000313" key="20">
    <source>
        <dbReference type="EMBL" id="MDN4488071.1"/>
    </source>
</evidence>
<comment type="catalytic activity">
    <reaction evidence="15 17">
        <text>N-acetyl-alpha-D-glucosamine 1-phosphate + UTP + H(+) = UDP-N-acetyl-alpha-D-glucosamine + diphosphate</text>
        <dbReference type="Rhea" id="RHEA:13509"/>
        <dbReference type="ChEBI" id="CHEBI:15378"/>
        <dbReference type="ChEBI" id="CHEBI:33019"/>
        <dbReference type="ChEBI" id="CHEBI:46398"/>
        <dbReference type="ChEBI" id="CHEBI:57705"/>
        <dbReference type="ChEBI" id="CHEBI:57776"/>
        <dbReference type="EC" id="2.7.7.23"/>
    </reaction>
</comment>
<keyword evidence="3 17" id="KW-0963">Cytoplasm</keyword>
<feature type="binding site" evidence="17">
    <location>
        <position position="181"/>
    </location>
    <ligand>
        <name>UDP-N-acetyl-alpha-D-glucosamine</name>
        <dbReference type="ChEBI" id="CHEBI:57705"/>
    </ligand>
</feature>
<accession>A0AAW7M6P2</accession>
<sequence>MSPTPPAAVMILAAGAGTRMRSTTPKVLHRIAGRTLLHHALVAAAELDPGRIAVVVRHERDAVVAHIGAVAPGALIADQDEVPGTGSAVRCGLSVLDATAVAAAVAADGAGEHHLDTEVSGPVVVTSGDVPLVDGALLGALVEAHHDGGNAVTVLTAEVPDAGGYGRIVRDSSGAVLRIVEHKDATDAERAIREINAGIYVFDAAHLRDALARLTADNAQGELYLTDVLALAREAGGRVGAMVAPDAAAVEGVNDRVQLAAAGASLNRRIVEGWMRAGVTVVDPATTWIDADASLSQDATVLPGTQLQGVTRIGAGATVGPDTTLTDVEVGEGATVTRTHGSDSRIGAGATVGPFTFLRPGTVLGEKGKIGAYVETKNATIGAHSKVPHLSYVGDATVGEHSNVGAGTIFVNYDGVSKSRSDVGDHVRIGSDNTLIAPVHIGDGAYTGAGAIIRHDVPAGALALNSVPQQVVEGWVERRRPGTPSAAAARAAQDGATPGALSSGAQEERAAADAQITAQDKGEA</sequence>
<feature type="binding site" evidence="17">
    <location>
        <begin position="412"/>
        <end position="413"/>
    </location>
    <ligand>
        <name>acetyl-CoA</name>
        <dbReference type="ChEBI" id="CHEBI:57288"/>
    </ligand>
</feature>
<dbReference type="InterPro" id="IPR025877">
    <property type="entry name" value="MobA-like_NTP_Trfase"/>
</dbReference>
<gene>
    <name evidence="17 20" type="primary">glmU</name>
    <name evidence="20" type="ORF">QQX10_07805</name>
</gene>
<feature type="region of interest" description="Pyrophosphorylase" evidence="17">
    <location>
        <begin position="1"/>
        <end position="256"/>
    </location>
</feature>
<dbReference type="CDD" id="cd02540">
    <property type="entry name" value="GT2_GlmU_N_bac"/>
    <property type="match status" value="1"/>
</dbReference>
<feature type="binding site" evidence="17">
    <location>
        <position position="166"/>
    </location>
    <ligand>
        <name>UDP-N-acetyl-alpha-D-glucosamine</name>
        <dbReference type="ChEBI" id="CHEBI:57705"/>
    </ligand>
</feature>
<keyword evidence="10 17" id="KW-0573">Peptidoglycan synthesis</keyword>
<comment type="pathway">
    <text evidence="17">Bacterial outer membrane biogenesis; LPS lipid A biosynthesis.</text>
</comment>
<evidence type="ECO:0000256" key="9">
    <source>
        <dbReference type="ARBA" id="ARBA00022960"/>
    </source>
</evidence>
<keyword evidence="11 17" id="KW-0511">Multifunctional enzyme</keyword>
<feature type="binding site" evidence="17">
    <location>
        <position position="196"/>
    </location>
    <ligand>
        <name>UDP-N-acetyl-alpha-D-glucosamine</name>
        <dbReference type="ChEBI" id="CHEBI:57705"/>
    </ligand>
</feature>
<evidence type="ECO:0000256" key="2">
    <source>
        <dbReference type="ARBA" id="ARBA00007947"/>
    </source>
</evidence>
<dbReference type="SUPFAM" id="SSF51161">
    <property type="entry name" value="Trimeric LpxA-like enzymes"/>
    <property type="match status" value="1"/>
</dbReference>
<keyword evidence="9 17" id="KW-0133">Cell shape</keyword>
<dbReference type="EC" id="2.3.1.157" evidence="17"/>
<dbReference type="GO" id="GO:0019134">
    <property type="term" value="F:glucosamine-1-phosphate N-acetyltransferase activity"/>
    <property type="evidence" value="ECO:0007669"/>
    <property type="project" value="UniProtKB-UniRule"/>
</dbReference>
<feature type="region of interest" description="N-acetyltransferase" evidence="17">
    <location>
        <begin position="278"/>
        <end position="524"/>
    </location>
</feature>
<name>A0AAW7M6P2_9MICO</name>
<dbReference type="GO" id="GO:0000902">
    <property type="term" value="P:cell morphogenesis"/>
    <property type="evidence" value="ECO:0007669"/>
    <property type="project" value="UniProtKB-UniRule"/>
</dbReference>
<comment type="similarity">
    <text evidence="1 17">In the C-terminal section; belongs to the transferase hexapeptide repeat family.</text>
</comment>
<evidence type="ECO:0000256" key="14">
    <source>
        <dbReference type="ARBA" id="ARBA00048247"/>
    </source>
</evidence>
<evidence type="ECO:0000256" key="1">
    <source>
        <dbReference type="ARBA" id="ARBA00007707"/>
    </source>
</evidence>
<keyword evidence="4 17" id="KW-0808">Transferase</keyword>
<comment type="pathway">
    <text evidence="17">Nucleotide-sugar biosynthesis; UDP-N-acetyl-alpha-D-glucosamine biosynthesis; UDP-N-acetyl-alpha-D-glucosamine from N-acetyl-alpha-D-glucosamine 1-phosphate: step 1/1.</text>
</comment>
<dbReference type="SUPFAM" id="SSF53448">
    <property type="entry name" value="Nucleotide-diphospho-sugar transferases"/>
    <property type="match status" value="1"/>
</dbReference>
<feature type="binding site" evidence="17">
    <location>
        <position position="449"/>
    </location>
    <ligand>
        <name>acetyl-CoA</name>
        <dbReference type="ChEBI" id="CHEBI:57288"/>
    </ligand>
</feature>
<dbReference type="GO" id="GO:0071555">
    <property type="term" value="P:cell wall organization"/>
    <property type="evidence" value="ECO:0007669"/>
    <property type="project" value="UniProtKB-KW"/>
</dbReference>
<evidence type="ECO:0000256" key="4">
    <source>
        <dbReference type="ARBA" id="ARBA00022679"/>
    </source>
</evidence>
<protein>
    <recommendedName>
        <fullName evidence="17">Bifunctional protein GlmU</fullName>
    </recommendedName>
    <domain>
        <recommendedName>
            <fullName evidence="17">UDP-N-acetylglucosamine pyrophosphorylase</fullName>
            <ecNumber evidence="17">2.7.7.23</ecNumber>
        </recommendedName>
        <alternativeName>
            <fullName evidence="17">N-acetylglucosamine-1-phosphate uridyltransferase</fullName>
        </alternativeName>
    </domain>
    <domain>
        <recommendedName>
            <fullName evidence="17">Glucosamine-1-phosphate N-acetyltransferase</fullName>
            <ecNumber evidence="17">2.3.1.157</ecNumber>
        </recommendedName>
    </domain>
</protein>
<dbReference type="InterPro" id="IPR005882">
    <property type="entry name" value="Bifunctional_GlmU"/>
</dbReference>
<feature type="binding site" evidence="17">
    <location>
        <position position="392"/>
    </location>
    <ligand>
        <name>UDP-N-acetyl-alpha-D-glucosamine</name>
        <dbReference type="ChEBI" id="CHEBI:57705"/>
    </ligand>
</feature>
<dbReference type="EC" id="2.7.7.23" evidence="17"/>
<dbReference type="Proteomes" id="UP001172737">
    <property type="component" value="Unassembled WGS sequence"/>
</dbReference>
<keyword evidence="12 17" id="KW-0012">Acyltransferase</keyword>
<feature type="binding site" evidence="17">
    <location>
        <begin position="127"/>
        <end position="129"/>
    </location>
    <ligand>
        <name>UDP-N-acetyl-alpha-D-glucosamine</name>
        <dbReference type="ChEBI" id="CHEBI:57705"/>
    </ligand>
</feature>
<feature type="binding site" evidence="17">
    <location>
        <position position="377"/>
    </location>
    <ligand>
        <name>UDP-N-acetyl-alpha-D-glucosamine</name>
        <dbReference type="ChEBI" id="CHEBI:57705"/>
    </ligand>
</feature>
<dbReference type="Pfam" id="PF12804">
    <property type="entry name" value="NTP_transf_3"/>
    <property type="match status" value="1"/>
</dbReference>
<keyword evidence="21" id="KW-1185">Reference proteome</keyword>
<feature type="active site" description="Proton acceptor" evidence="17">
    <location>
        <position position="389"/>
    </location>
</feature>
<keyword evidence="5 17" id="KW-0548">Nucleotidyltransferase</keyword>
<dbReference type="InterPro" id="IPR038009">
    <property type="entry name" value="GlmU_C_LbH"/>
</dbReference>
<keyword evidence="13 17" id="KW-0961">Cell wall biogenesis/degradation</keyword>
<evidence type="ECO:0000256" key="13">
    <source>
        <dbReference type="ARBA" id="ARBA00023316"/>
    </source>
</evidence>
<dbReference type="EMBL" id="JAUHPX010000004">
    <property type="protein sequence ID" value="MDN4488071.1"/>
    <property type="molecule type" value="Genomic_DNA"/>
</dbReference>
<feature type="binding site" evidence="17">
    <location>
        <position position="254"/>
    </location>
    <ligand>
        <name>UDP-N-acetyl-alpha-D-glucosamine</name>
        <dbReference type="ChEBI" id="CHEBI:57705"/>
    </ligand>
</feature>
<dbReference type="GO" id="GO:0009252">
    <property type="term" value="P:peptidoglycan biosynthetic process"/>
    <property type="evidence" value="ECO:0007669"/>
    <property type="project" value="UniProtKB-UniRule"/>
</dbReference>
<evidence type="ECO:0000256" key="3">
    <source>
        <dbReference type="ARBA" id="ARBA00022490"/>
    </source>
</evidence>
<comment type="subcellular location">
    <subcellularLocation>
        <location evidence="17">Cytoplasm</location>
    </subcellularLocation>
</comment>
<feature type="binding site" evidence="17">
    <location>
        <position position="26"/>
    </location>
    <ligand>
        <name>UDP-N-acetyl-alpha-D-glucosamine</name>
        <dbReference type="ChEBI" id="CHEBI:57705"/>
    </ligand>
</feature>
<evidence type="ECO:0000256" key="12">
    <source>
        <dbReference type="ARBA" id="ARBA00023315"/>
    </source>
</evidence>
<evidence type="ECO:0000256" key="15">
    <source>
        <dbReference type="ARBA" id="ARBA00048493"/>
    </source>
</evidence>
<evidence type="ECO:0000256" key="8">
    <source>
        <dbReference type="ARBA" id="ARBA00022842"/>
    </source>
</evidence>
<feature type="binding site" evidence="17">
    <location>
        <position position="431"/>
    </location>
    <ligand>
        <name>acetyl-CoA</name>
        <dbReference type="ChEBI" id="CHEBI:57288"/>
    </ligand>
</feature>
<dbReference type="NCBIfam" id="NF010932">
    <property type="entry name" value="PRK14352.1"/>
    <property type="match status" value="1"/>
</dbReference>
<proteinExistence type="inferred from homology"/>
<comment type="caution">
    <text evidence="17">Lacks conserved residue(s) required for the propagation of feature annotation.</text>
</comment>
<comment type="catalytic activity">
    <reaction evidence="14 17">
        <text>alpha-D-glucosamine 1-phosphate + acetyl-CoA = N-acetyl-alpha-D-glucosamine 1-phosphate + CoA + H(+)</text>
        <dbReference type="Rhea" id="RHEA:13725"/>
        <dbReference type="ChEBI" id="CHEBI:15378"/>
        <dbReference type="ChEBI" id="CHEBI:57287"/>
        <dbReference type="ChEBI" id="CHEBI:57288"/>
        <dbReference type="ChEBI" id="CHEBI:57776"/>
        <dbReference type="ChEBI" id="CHEBI:58516"/>
        <dbReference type="EC" id="2.3.1.157"/>
    </reaction>
</comment>
<comment type="caution">
    <text evidence="20">The sequence shown here is derived from an EMBL/GenBank/DDBJ whole genome shotgun (WGS) entry which is preliminary data.</text>
</comment>
<dbReference type="PANTHER" id="PTHR43584:SF3">
    <property type="entry name" value="BIFUNCTIONAL PROTEIN GLMU"/>
    <property type="match status" value="1"/>
</dbReference>
<dbReference type="InterPro" id="IPR029044">
    <property type="entry name" value="Nucleotide-diphossugar_trans"/>
</dbReference>
<dbReference type="RefSeq" id="WP_301118811.1">
    <property type="nucleotide sequence ID" value="NZ_JAUHPX010000004.1"/>
</dbReference>
<keyword evidence="6 17" id="KW-0479">Metal-binding</keyword>
<evidence type="ECO:0000259" key="19">
    <source>
        <dbReference type="Pfam" id="PF12804"/>
    </source>
</evidence>
<dbReference type="GO" id="GO:0005737">
    <property type="term" value="C:cytoplasm"/>
    <property type="evidence" value="ECO:0007669"/>
    <property type="project" value="UniProtKB-SubCell"/>
</dbReference>
<feature type="binding site" evidence="17">
    <location>
        <position position="129"/>
    </location>
    <ligand>
        <name>Mg(2+)</name>
        <dbReference type="ChEBI" id="CHEBI:18420"/>
    </ligand>
</feature>
<dbReference type="AlphaFoldDB" id="A0AAW7M6P2"/>
<evidence type="ECO:0000256" key="6">
    <source>
        <dbReference type="ARBA" id="ARBA00022723"/>
    </source>
</evidence>
<evidence type="ECO:0000256" key="18">
    <source>
        <dbReference type="SAM" id="MobiDB-lite"/>
    </source>
</evidence>
<dbReference type="GO" id="GO:0003977">
    <property type="term" value="F:UDP-N-acetylglucosamine diphosphorylase activity"/>
    <property type="evidence" value="ECO:0007669"/>
    <property type="project" value="UniProtKB-UniRule"/>
</dbReference>
<comment type="function">
    <text evidence="16 17">Catalyzes the last two sequential reactions in the de novo biosynthetic pathway for UDP-N-acetylglucosamine (UDP-GlcNAc). The C-terminal domain catalyzes the transfer of acetyl group from acetyl coenzyme A to glucosamine-1-phosphate (GlcN-1-P) to produce N-acetylglucosamine-1-phosphate (GlcNAc-1-P), which is converted into UDP-GlcNAc by the transfer of uridine 5-monophosphate (from uridine 5-triphosphate), a reaction catalyzed by the N-terminal domain.</text>
</comment>
<dbReference type="GO" id="GO:0009245">
    <property type="term" value="P:lipid A biosynthetic process"/>
    <property type="evidence" value="ECO:0007669"/>
    <property type="project" value="UniProtKB-UniRule"/>
</dbReference>
<dbReference type="GO" id="GO:0016020">
    <property type="term" value="C:membrane"/>
    <property type="evidence" value="ECO:0007669"/>
    <property type="project" value="GOC"/>
</dbReference>
<organism evidence="20 21">
    <name type="scientific">Demequina lignilytica</name>
    <dbReference type="NCBI Taxonomy" id="3051663"/>
    <lineage>
        <taxon>Bacteria</taxon>
        <taxon>Bacillati</taxon>
        <taxon>Actinomycetota</taxon>
        <taxon>Actinomycetes</taxon>
        <taxon>Micrococcales</taxon>
        <taxon>Demequinaceae</taxon>
        <taxon>Demequina</taxon>
    </lineage>
</organism>
<evidence type="ECO:0000256" key="10">
    <source>
        <dbReference type="ARBA" id="ARBA00022984"/>
    </source>
</evidence>
<dbReference type="PANTHER" id="PTHR43584">
    <property type="entry name" value="NUCLEOTIDYL TRANSFERASE"/>
    <property type="match status" value="1"/>
</dbReference>
<dbReference type="GO" id="GO:0008360">
    <property type="term" value="P:regulation of cell shape"/>
    <property type="evidence" value="ECO:0007669"/>
    <property type="project" value="UniProtKB-KW"/>
</dbReference>
<dbReference type="InterPro" id="IPR011004">
    <property type="entry name" value="Trimer_LpxA-like_sf"/>
</dbReference>
<comment type="pathway">
    <text evidence="17">Nucleotide-sugar biosynthesis; UDP-N-acetyl-alpha-D-glucosamine biosynthesis; N-acetyl-alpha-D-glucosamine 1-phosphate from alpha-D-glucosamine 6-phosphate (route II): step 2/2.</text>
</comment>
<dbReference type="GO" id="GO:0006048">
    <property type="term" value="P:UDP-N-acetylglucosamine biosynthetic process"/>
    <property type="evidence" value="ECO:0007669"/>
    <property type="project" value="InterPro"/>
</dbReference>
<dbReference type="NCBIfam" id="TIGR01173">
    <property type="entry name" value="glmU"/>
    <property type="match status" value="1"/>
</dbReference>
<feature type="binding site" evidence="17">
    <location>
        <position position="359"/>
    </location>
    <ligand>
        <name>UDP-N-acetyl-alpha-D-glucosamine</name>
        <dbReference type="ChEBI" id="CHEBI:57705"/>
    </ligand>
</feature>
<dbReference type="Gene3D" id="2.160.10.10">
    <property type="entry name" value="Hexapeptide repeat proteins"/>
    <property type="match status" value="1"/>
</dbReference>
<comment type="similarity">
    <text evidence="2 17">In the N-terminal section; belongs to the N-acetylglucosamine-1-phosphate uridyltransferase family.</text>
</comment>
<evidence type="ECO:0000256" key="7">
    <source>
        <dbReference type="ARBA" id="ARBA00022737"/>
    </source>
</evidence>
<dbReference type="HAMAP" id="MF_01631">
    <property type="entry name" value="GlmU"/>
    <property type="match status" value="1"/>
</dbReference>
<keyword evidence="8 17" id="KW-0460">Magnesium</keyword>
<feature type="region of interest" description="Disordered" evidence="18">
    <location>
        <begin position="481"/>
        <end position="524"/>
    </location>
</feature>
<feature type="domain" description="MobA-like NTP transferase" evidence="19">
    <location>
        <begin position="10"/>
        <end position="217"/>
    </location>
</feature>
<keyword evidence="7 17" id="KW-0677">Repeat</keyword>
<feature type="binding site" evidence="17">
    <location>
        <position position="79"/>
    </location>
    <ligand>
        <name>UDP-N-acetyl-alpha-D-glucosamine</name>
        <dbReference type="ChEBI" id="CHEBI:57705"/>
    </ligand>
</feature>
<evidence type="ECO:0000256" key="5">
    <source>
        <dbReference type="ARBA" id="ARBA00022695"/>
    </source>
</evidence>
<feature type="compositionally biased region" description="Low complexity" evidence="18">
    <location>
        <begin position="482"/>
        <end position="500"/>
    </location>
</feature>
<dbReference type="GO" id="GO:0000287">
    <property type="term" value="F:magnesium ion binding"/>
    <property type="evidence" value="ECO:0007669"/>
    <property type="project" value="UniProtKB-UniRule"/>
</dbReference>
<evidence type="ECO:0000256" key="17">
    <source>
        <dbReference type="HAMAP-Rule" id="MF_01631"/>
    </source>
</evidence>
<dbReference type="Gene3D" id="3.90.550.10">
    <property type="entry name" value="Spore Coat Polysaccharide Biosynthesis Protein SpsA, Chain A"/>
    <property type="match status" value="1"/>
</dbReference>
<feature type="binding site" evidence="17">
    <location>
        <position position="254"/>
    </location>
    <ligand>
        <name>Mg(2+)</name>
        <dbReference type="ChEBI" id="CHEBI:18420"/>
    </ligand>
</feature>
<comment type="subunit">
    <text evidence="17">Homotrimer.</text>
</comment>
<evidence type="ECO:0000256" key="11">
    <source>
        <dbReference type="ARBA" id="ARBA00023268"/>
    </source>
</evidence>
<feature type="binding site" evidence="17">
    <location>
        <position position="406"/>
    </location>
    <ligand>
        <name>acetyl-CoA</name>
        <dbReference type="ChEBI" id="CHEBI:57288"/>
    </ligand>
</feature>
<feature type="binding site" evidence="17">
    <location>
        <begin position="12"/>
        <end position="15"/>
    </location>
    <ligand>
        <name>UDP-N-acetyl-alpha-D-glucosamine</name>
        <dbReference type="ChEBI" id="CHEBI:57705"/>
    </ligand>
</feature>